<accession>A0A1H0RIR3</accession>
<dbReference type="PROSITE" id="PS50911">
    <property type="entry name" value="CHAP"/>
    <property type="match status" value="1"/>
</dbReference>
<reference evidence="4 5" key="1">
    <citation type="submission" date="2016-10" db="EMBL/GenBank/DDBJ databases">
        <authorList>
            <person name="de Groot N.N."/>
        </authorList>
    </citation>
    <scope>NUCLEOTIDE SEQUENCE [LARGE SCALE GENOMIC DNA]</scope>
    <source>
        <strain evidence="4 5">DSM 12272</strain>
    </source>
</reference>
<sequence>MKNKLGKIFLAIIIIMVIGCGVKIFTNREMIGTEIDSYSNVPVYYNGKIYTETYGENYGEDGYYYGYEWQCVEYVKRFYHQIKDHKMPDVYGNAKEFFDDSVPQGELNKSRDLVQYRNGESVKPEVDDLIVFTNSKYGHVAIVTEVKSNYIEVIQQNVYGKTREQYELVLEDGQYYVGTIQKPAGWLRKG</sequence>
<dbReference type="InterPro" id="IPR051705">
    <property type="entry name" value="Gsp_Synthetase/Amidase"/>
</dbReference>
<organism evidence="4 5">
    <name type="scientific">Clostridium gasigenes</name>
    <dbReference type="NCBI Taxonomy" id="94869"/>
    <lineage>
        <taxon>Bacteria</taxon>
        <taxon>Bacillati</taxon>
        <taxon>Bacillota</taxon>
        <taxon>Clostridia</taxon>
        <taxon>Eubacteriales</taxon>
        <taxon>Clostridiaceae</taxon>
        <taxon>Clostridium</taxon>
    </lineage>
</organism>
<protein>
    <submittedName>
        <fullName evidence="4">CHAP domain-containing protein</fullName>
    </submittedName>
</protein>
<dbReference type="EMBL" id="FNJM01000003">
    <property type="protein sequence ID" value="SDP29427.1"/>
    <property type="molecule type" value="Genomic_DNA"/>
</dbReference>
<dbReference type="AlphaFoldDB" id="A0A1H0RIR3"/>
<proteinExistence type="predicted"/>
<dbReference type="InterPro" id="IPR007921">
    <property type="entry name" value="CHAP_dom"/>
</dbReference>
<feature type="domain" description="Peptidase C51" evidence="2">
    <location>
        <begin position="46"/>
        <end position="178"/>
    </location>
</feature>
<keyword evidence="1" id="KW-1133">Transmembrane helix</keyword>
<evidence type="ECO:0000313" key="4">
    <source>
        <dbReference type="EMBL" id="SDP29427.1"/>
    </source>
</evidence>
<dbReference type="PANTHER" id="PTHR30094">
    <property type="entry name" value="BIFUNCTIONAL GLUTATHIONYLSPERMIDINE SYNTHETASE/AMIDASE-RELATED"/>
    <property type="match status" value="1"/>
</dbReference>
<evidence type="ECO:0000313" key="6">
    <source>
        <dbReference type="Proteomes" id="UP000585258"/>
    </source>
</evidence>
<keyword evidence="1" id="KW-0812">Transmembrane</keyword>
<name>A0A1H0RIR3_9CLOT</name>
<dbReference type="PROSITE" id="PS51257">
    <property type="entry name" value="PROKAR_LIPOPROTEIN"/>
    <property type="match status" value="1"/>
</dbReference>
<dbReference type="OrthoDB" id="9765517at2"/>
<dbReference type="Proteomes" id="UP000585258">
    <property type="component" value="Unassembled WGS sequence"/>
</dbReference>
<dbReference type="PANTHER" id="PTHR30094:SF0">
    <property type="entry name" value="BIFUNCTIONAL GLUTATHIONYLSPERMIDINE SYNTHETASE_AMIDASE-RELATED"/>
    <property type="match status" value="1"/>
</dbReference>
<gene>
    <name evidence="3" type="ORF">H7E68_10900</name>
    <name evidence="4" type="ORF">SAMN04488529_103213</name>
</gene>
<dbReference type="GO" id="GO:0016874">
    <property type="term" value="F:ligase activity"/>
    <property type="evidence" value="ECO:0007669"/>
    <property type="project" value="TreeGrafter"/>
</dbReference>
<dbReference type="EMBL" id="JACKWY010000005">
    <property type="protein sequence ID" value="MBB6715236.1"/>
    <property type="molecule type" value="Genomic_DNA"/>
</dbReference>
<dbReference type="Proteomes" id="UP000198597">
    <property type="component" value="Unassembled WGS sequence"/>
</dbReference>
<dbReference type="STRING" id="94869.SAMN04488529_103213"/>
<keyword evidence="1" id="KW-0472">Membrane</keyword>
<evidence type="ECO:0000259" key="2">
    <source>
        <dbReference type="PROSITE" id="PS50911"/>
    </source>
</evidence>
<dbReference type="Pfam" id="PF05257">
    <property type="entry name" value="CHAP"/>
    <property type="match status" value="1"/>
</dbReference>
<dbReference type="InterPro" id="IPR038765">
    <property type="entry name" value="Papain-like_cys_pep_sf"/>
</dbReference>
<evidence type="ECO:0000256" key="1">
    <source>
        <dbReference type="SAM" id="Phobius"/>
    </source>
</evidence>
<keyword evidence="5" id="KW-1185">Reference proteome</keyword>
<evidence type="ECO:0000313" key="5">
    <source>
        <dbReference type="Proteomes" id="UP000198597"/>
    </source>
</evidence>
<dbReference type="SUPFAM" id="SSF54001">
    <property type="entry name" value="Cysteine proteinases"/>
    <property type="match status" value="1"/>
</dbReference>
<dbReference type="Gene3D" id="3.90.1720.10">
    <property type="entry name" value="endopeptidase domain like (from Nostoc punctiforme)"/>
    <property type="match status" value="1"/>
</dbReference>
<reference evidence="3 6" key="2">
    <citation type="submission" date="2020-08" db="EMBL/GenBank/DDBJ databases">
        <title>Clostridia isolated from Swiss meat.</title>
        <authorList>
            <person name="Wambui J."/>
            <person name="Stevens M.J.A."/>
            <person name="Stephan R."/>
        </authorList>
    </citation>
    <scope>NUCLEOTIDE SEQUENCE [LARGE SCALE GENOMIC DNA]</scope>
    <source>
        <strain evidence="3 6">CM001</strain>
    </source>
</reference>
<dbReference type="RefSeq" id="WP_089968196.1">
    <property type="nucleotide sequence ID" value="NZ_FNJM01000003.1"/>
</dbReference>
<feature type="transmembrane region" description="Helical" evidence="1">
    <location>
        <begin position="6"/>
        <end position="25"/>
    </location>
</feature>
<evidence type="ECO:0000313" key="3">
    <source>
        <dbReference type="EMBL" id="MBB6715236.1"/>
    </source>
</evidence>